<protein>
    <submittedName>
        <fullName evidence="2">Uncharacterized protein LOC117236815 isoform X2</fullName>
    </submittedName>
</protein>
<proteinExistence type="predicted"/>
<accession>A0A6J3KRL2</accession>
<dbReference type="GO" id="GO:0017171">
    <property type="term" value="F:serine hydrolase activity"/>
    <property type="evidence" value="ECO:0007669"/>
    <property type="project" value="TreeGrafter"/>
</dbReference>
<reference evidence="2" key="1">
    <citation type="submission" date="2025-08" db="UniProtKB">
        <authorList>
            <consortium name="RefSeq"/>
        </authorList>
    </citation>
    <scope>IDENTIFICATION</scope>
    <source>
        <tissue evidence="2">Muscle</tissue>
    </source>
</reference>
<dbReference type="PANTHER" id="PTHR20908">
    <property type="entry name" value="LD15586P"/>
    <property type="match status" value="1"/>
</dbReference>
<name>A0A6J3KRL2_9HYME</name>
<evidence type="ECO:0000313" key="2">
    <source>
        <dbReference type="RefSeq" id="XP_033356003.1"/>
    </source>
</evidence>
<organism evidence="1 2">
    <name type="scientific">Bombus vosnesenskii</name>
    <dbReference type="NCBI Taxonomy" id="207650"/>
    <lineage>
        <taxon>Eukaryota</taxon>
        <taxon>Metazoa</taxon>
        <taxon>Ecdysozoa</taxon>
        <taxon>Arthropoda</taxon>
        <taxon>Hexapoda</taxon>
        <taxon>Insecta</taxon>
        <taxon>Pterygota</taxon>
        <taxon>Neoptera</taxon>
        <taxon>Endopterygota</taxon>
        <taxon>Hymenoptera</taxon>
        <taxon>Apocrita</taxon>
        <taxon>Aculeata</taxon>
        <taxon>Apoidea</taxon>
        <taxon>Anthophila</taxon>
        <taxon>Apidae</taxon>
        <taxon>Bombus</taxon>
        <taxon>Pyrobombus</taxon>
    </lineage>
</organism>
<dbReference type="PANTHER" id="PTHR20908:SF1">
    <property type="entry name" value="LD15586P"/>
    <property type="match status" value="1"/>
</dbReference>
<dbReference type="AlphaFoldDB" id="A0A6J3KRL2"/>
<dbReference type="Proteomes" id="UP000504631">
    <property type="component" value="Unplaced"/>
</dbReference>
<sequence length="283" mass="32946">MSDGSIAFKLRSEISIKSLDYSIKCILISNNDSWEDVITYSCQNKIDFLCKTTIVKAETRFDLYLEQGFDVVIVSITPWQLLWPTKGSRLVAADLIEFLIKHQNYQQILLHGFSVAGYMWGEVLDLMQNDPKKCNNIIDRIVGQVWDSLADVSELTIGAPRAMFPRNEMLQNMCQKYLEYHMKTFYKPSTQYYIRSSQLFHTNLVHSPALFFISKTDPVGSLTSNLRVKESWDSLGVKIYVKIFENSPHVEHYRKYPKEYVAELYAFLNKLNLMQNKKKMAQF</sequence>
<dbReference type="InterPro" id="IPR008547">
    <property type="entry name" value="DUF829_TMEM53"/>
</dbReference>
<dbReference type="InterPro" id="IPR029058">
    <property type="entry name" value="AB_hydrolase_fold"/>
</dbReference>
<dbReference type="SUPFAM" id="SSF53474">
    <property type="entry name" value="alpha/beta-Hydrolases"/>
    <property type="match status" value="1"/>
</dbReference>
<gene>
    <name evidence="2" type="primary">LOC117236815</name>
</gene>
<dbReference type="Pfam" id="PF05705">
    <property type="entry name" value="DUF829"/>
    <property type="match status" value="1"/>
</dbReference>
<evidence type="ECO:0000313" key="1">
    <source>
        <dbReference type="Proteomes" id="UP000504631"/>
    </source>
</evidence>
<keyword evidence="1" id="KW-1185">Reference proteome</keyword>
<dbReference type="RefSeq" id="XP_033356003.1">
    <property type="nucleotide sequence ID" value="XM_033500112.1"/>
</dbReference>
<dbReference type="GeneID" id="117236815"/>
<dbReference type="Gene3D" id="3.40.50.1820">
    <property type="entry name" value="alpha/beta hydrolase"/>
    <property type="match status" value="1"/>
</dbReference>